<proteinExistence type="predicted"/>
<evidence type="ECO:0000313" key="1">
    <source>
        <dbReference type="EMBL" id="SPD20319.1"/>
    </source>
</evidence>
<accession>A0A2N9I8G6</accession>
<dbReference type="AlphaFoldDB" id="A0A2N9I8G6"/>
<name>A0A2N9I8G6_FAGSY</name>
<protein>
    <submittedName>
        <fullName evidence="1">Uncharacterized protein</fullName>
    </submittedName>
</protein>
<organism evidence="1">
    <name type="scientific">Fagus sylvatica</name>
    <name type="common">Beechnut</name>
    <dbReference type="NCBI Taxonomy" id="28930"/>
    <lineage>
        <taxon>Eukaryota</taxon>
        <taxon>Viridiplantae</taxon>
        <taxon>Streptophyta</taxon>
        <taxon>Embryophyta</taxon>
        <taxon>Tracheophyta</taxon>
        <taxon>Spermatophyta</taxon>
        <taxon>Magnoliopsida</taxon>
        <taxon>eudicotyledons</taxon>
        <taxon>Gunneridae</taxon>
        <taxon>Pentapetalae</taxon>
        <taxon>rosids</taxon>
        <taxon>fabids</taxon>
        <taxon>Fagales</taxon>
        <taxon>Fagaceae</taxon>
        <taxon>Fagus</taxon>
    </lineage>
</organism>
<gene>
    <name evidence="1" type="ORF">FSB_LOCUS48201</name>
</gene>
<sequence>MTLLFGFDVLGSVRVNESSRHGFDDDDEEDEGEDDILVVWEDSMLSEGVRELVCLENDNTPLDITPLAMSKPLEKEIFGGELLEKVASEEAPLSEWVLDKLQRFREYLGASYEGYEMEIMDLLMAIDARYQQFAREEGVKRNPAKSGGKGI</sequence>
<reference evidence="1" key="1">
    <citation type="submission" date="2018-02" db="EMBL/GenBank/DDBJ databases">
        <authorList>
            <person name="Cohen D.B."/>
            <person name="Kent A.D."/>
        </authorList>
    </citation>
    <scope>NUCLEOTIDE SEQUENCE</scope>
</reference>
<dbReference type="EMBL" id="OIVN01004995">
    <property type="protein sequence ID" value="SPD20319.1"/>
    <property type="molecule type" value="Genomic_DNA"/>
</dbReference>